<evidence type="ECO:0000313" key="2">
    <source>
        <dbReference type="Proteomes" id="UP000315295"/>
    </source>
</evidence>
<reference evidence="1 2" key="1">
    <citation type="journal article" date="2019" name="G3 (Bethesda)">
        <title>Sequencing of a Wild Apple (Malus baccata) Genome Unravels the Differences Between Cultivated and Wild Apple Species Regarding Disease Resistance and Cold Tolerance.</title>
        <authorList>
            <person name="Chen X."/>
        </authorList>
    </citation>
    <scope>NUCLEOTIDE SEQUENCE [LARGE SCALE GENOMIC DNA]</scope>
    <source>
        <strain evidence="2">cv. Shandingzi</strain>
        <tissue evidence="1">Leaves</tissue>
    </source>
</reference>
<dbReference type="PROSITE" id="PS51257">
    <property type="entry name" value="PROKAR_LIPOPROTEIN"/>
    <property type="match status" value="1"/>
</dbReference>
<evidence type="ECO:0000313" key="1">
    <source>
        <dbReference type="EMBL" id="TQE05221.1"/>
    </source>
</evidence>
<accession>A0A540N2E5</accession>
<protein>
    <submittedName>
        <fullName evidence="1">Uncharacterized protein</fullName>
    </submittedName>
</protein>
<comment type="caution">
    <text evidence="1">The sequence shown here is derived from an EMBL/GenBank/DDBJ whole genome shotgun (WGS) entry which is preliminary data.</text>
</comment>
<gene>
    <name evidence="1" type="ORF">C1H46_009200</name>
</gene>
<dbReference type="EMBL" id="VIEB01000127">
    <property type="protein sequence ID" value="TQE05221.1"/>
    <property type="molecule type" value="Genomic_DNA"/>
</dbReference>
<dbReference type="AlphaFoldDB" id="A0A540N2E5"/>
<name>A0A540N2E5_MALBA</name>
<proteinExistence type="predicted"/>
<keyword evidence="2" id="KW-1185">Reference proteome</keyword>
<dbReference type="Proteomes" id="UP000315295">
    <property type="component" value="Unassembled WGS sequence"/>
</dbReference>
<sequence>MPLLPLRTPCHVGAAVSCYDGEAVSINASSKSISKKQANFASKHCRYYHPDRGADLKDELVAG</sequence>
<organism evidence="1 2">
    <name type="scientific">Malus baccata</name>
    <name type="common">Siberian crab apple</name>
    <name type="synonym">Pyrus baccata</name>
    <dbReference type="NCBI Taxonomy" id="106549"/>
    <lineage>
        <taxon>Eukaryota</taxon>
        <taxon>Viridiplantae</taxon>
        <taxon>Streptophyta</taxon>
        <taxon>Embryophyta</taxon>
        <taxon>Tracheophyta</taxon>
        <taxon>Spermatophyta</taxon>
        <taxon>Magnoliopsida</taxon>
        <taxon>eudicotyledons</taxon>
        <taxon>Gunneridae</taxon>
        <taxon>Pentapetalae</taxon>
        <taxon>rosids</taxon>
        <taxon>fabids</taxon>
        <taxon>Rosales</taxon>
        <taxon>Rosaceae</taxon>
        <taxon>Amygdaloideae</taxon>
        <taxon>Maleae</taxon>
        <taxon>Malus</taxon>
    </lineage>
</organism>